<protein>
    <submittedName>
        <fullName evidence="2">Uncharacterized protein</fullName>
    </submittedName>
</protein>
<name>A0A1B9DZC3_9FLAO</name>
<evidence type="ECO:0000313" key="4">
    <source>
        <dbReference type="Proteomes" id="UP000093226"/>
    </source>
</evidence>
<proteinExistence type="predicted"/>
<accession>A0A1B9DZC3</accession>
<evidence type="ECO:0000313" key="2">
    <source>
        <dbReference type="EMBL" id="OCB75043.1"/>
    </source>
</evidence>
<organism evidence="2 4">
    <name type="scientific">Flavobacterium glycines</name>
    <dbReference type="NCBI Taxonomy" id="551990"/>
    <lineage>
        <taxon>Bacteria</taxon>
        <taxon>Pseudomonadati</taxon>
        <taxon>Bacteroidota</taxon>
        <taxon>Flavobacteriia</taxon>
        <taxon>Flavobacteriales</taxon>
        <taxon>Flavobacteriaceae</taxon>
        <taxon>Flavobacterium</taxon>
    </lineage>
</organism>
<evidence type="ECO:0000313" key="1">
    <source>
        <dbReference type="EMBL" id="GEL11340.1"/>
    </source>
</evidence>
<evidence type="ECO:0000313" key="3">
    <source>
        <dbReference type="EMBL" id="SDJ41075.1"/>
    </source>
</evidence>
<reference evidence="2" key="2">
    <citation type="submission" date="2016-03" db="EMBL/GenBank/DDBJ databases">
        <authorList>
            <person name="Ploux O."/>
        </authorList>
    </citation>
    <scope>NUCLEOTIDE SEQUENCE</scope>
    <source>
        <strain evidence="2">NBRC 105008</strain>
    </source>
</reference>
<dbReference type="Proteomes" id="UP000182367">
    <property type="component" value="Unassembled WGS sequence"/>
</dbReference>
<keyword evidence="5" id="KW-1185">Reference proteome</keyword>
<dbReference type="EMBL" id="BJVF01000003">
    <property type="protein sequence ID" value="GEL11340.1"/>
    <property type="molecule type" value="Genomic_DNA"/>
</dbReference>
<reference evidence="1 6" key="4">
    <citation type="submission" date="2019-07" db="EMBL/GenBank/DDBJ databases">
        <title>Whole genome shotgun sequence of Flavobacterium glycines NBRC 105008.</title>
        <authorList>
            <person name="Hosoyama A."/>
            <person name="Uohara A."/>
            <person name="Ohji S."/>
            <person name="Ichikawa N."/>
        </authorList>
    </citation>
    <scope>NUCLEOTIDE SEQUENCE [LARGE SCALE GENOMIC DNA]</scope>
    <source>
        <strain evidence="1 6">NBRC 105008</strain>
    </source>
</reference>
<dbReference type="Proteomes" id="UP000321579">
    <property type="component" value="Unassembled WGS sequence"/>
</dbReference>
<dbReference type="Proteomes" id="UP000093226">
    <property type="component" value="Unassembled WGS sequence"/>
</dbReference>
<dbReference type="RefSeq" id="WP_066323821.1">
    <property type="nucleotide sequence ID" value="NZ_BJVF01000003.1"/>
</dbReference>
<sequence>MKNYIYFCQKIIVFAFMKKTAGIACFFIVLIAVMGSGSLLANTISRDVNSDGTLSILFIVLSV</sequence>
<reference evidence="4" key="1">
    <citation type="submission" date="2016-03" db="EMBL/GenBank/DDBJ databases">
        <title>Draft genome sequence of Paenibacillus glacialis DSM 22343.</title>
        <authorList>
            <person name="Shin S.-K."/>
            <person name="Yi H."/>
        </authorList>
    </citation>
    <scope>NUCLEOTIDE SEQUENCE [LARGE SCALE GENOMIC DNA]</scope>
    <source>
        <strain evidence="4">NBRC 105008</strain>
    </source>
</reference>
<dbReference type="AlphaFoldDB" id="A0A1B9DZC3"/>
<dbReference type="EMBL" id="FNEO01000003">
    <property type="protein sequence ID" value="SDJ41075.1"/>
    <property type="molecule type" value="Genomic_DNA"/>
</dbReference>
<comment type="caution">
    <text evidence="2">The sequence shown here is derived from an EMBL/GenBank/DDBJ whole genome shotgun (WGS) entry which is preliminary data.</text>
</comment>
<dbReference type="EMBL" id="LVEO01000001">
    <property type="protein sequence ID" value="OCB75043.1"/>
    <property type="molecule type" value="Genomic_DNA"/>
</dbReference>
<gene>
    <name evidence="2" type="ORF">FBGL_00830</name>
    <name evidence="1" type="ORF">FGL01_20790</name>
    <name evidence="3" type="ORF">SAMN05192550_2035</name>
</gene>
<evidence type="ECO:0000313" key="6">
    <source>
        <dbReference type="Proteomes" id="UP000321579"/>
    </source>
</evidence>
<evidence type="ECO:0000313" key="5">
    <source>
        <dbReference type="Proteomes" id="UP000182367"/>
    </source>
</evidence>
<reference evidence="3 5" key="3">
    <citation type="submission" date="2016-10" db="EMBL/GenBank/DDBJ databases">
        <authorList>
            <person name="Varghese N."/>
            <person name="Submissions S."/>
        </authorList>
    </citation>
    <scope>NUCLEOTIDE SEQUENCE [LARGE SCALE GENOMIC DNA]</scope>
    <source>
        <strain evidence="3 5">Gm-149</strain>
    </source>
</reference>